<keyword evidence="1" id="KW-0812">Transmembrane</keyword>
<proteinExistence type="predicted"/>
<protein>
    <submittedName>
        <fullName evidence="2">FAD-linked oxidoreductase YitY</fullName>
    </submittedName>
</protein>
<reference evidence="2 3" key="1">
    <citation type="submission" date="2024-03" db="EMBL/GenBank/DDBJ databases">
        <title>The Acrasis kona genome and developmental transcriptomes reveal deep origins of eukaryotic multicellular pathways.</title>
        <authorList>
            <person name="Sheikh S."/>
            <person name="Fu C.-J."/>
            <person name="Brown M.W."/>
            <person name="Baldauf S.L."/>
        </authorList>
    </citation>
    <scope>NUCLEOTIDE SEQUENCE [LARGE SCALE GENOMIC DNA]</scope>
    <source>
        <strain evidence="2 3">ATCC MYA-3509</strain>
    </source>
</reference>
<keyword evidence="1" id="KW-0472">Membrane</keyword>
<gene>
    <name evidence="2" type="ORF">AKO1_009832</name>
</gene>
<feature type="transmembrane region" description="Helical" evidence="1">
    <location>
        <begin position="115"/>
        <end position="135"/>
    </location>
</feature>
<dbReference type="AlphaFoldDB" id="A0AAW2ZQF5"/>
<evidence type="ECO:0000313" key="2">
    <source>
        <dbReference type="EMBL" id="KAL0490897.1"/>
    </source>
</evidence>
<accession>A0AAW2ZQF5</accession>
<sequence>MHPMSRTFNKIATFQDKMKTLSTLSSTLSQDIIPHLNSSTVLINVLYDKCLFTLWNNIIKLNENVQDLNKEPILNQLKSLIDVVKAFLSSTKCKNIAQYVQDVSSSTCKVIHPSVLTLCILSFVLGISLIVNFFASSFASKRFSESTISTSNDTISLLSERTNKLYGTKYKRELPKYVHIDINGGNIDE</sequence>
<evidence type="ECO:0000313" key="3">
    <source>
        <dbReference type="Proteomes" id="UP001431209"/>
    </source>
</evidence>
<organism evidence="2 3">
    <name type="scientific">Acrasis kona</name>
    <dbReference type="NCBI Taxonomy" id="1008807"/>
    <lineage>
        <taxon>Eukaryota</taxon>
        <taxon>Discoba</taxon>
        <taxon>Heterolobosea</taxon>
        <taxon>Tetramitia</taxon>
        <taxon>Eutetramitia</taxon>
        <taxon>Acrasidae</taxon>
        <taxon>Acrasis</taxon>
    </lineage>
</organism>
<name>A0AAW2ZQF5_9EUKA</name>
<keyword evidence="1" id="KW-1133">Transmembrane helix</keyword>
<dbReference type="EMBL" id="JAOPGA020001734">
    <property type="protein sequence ID" value="KAL0490897.1"/>
    <property type="molecule type" value="Genomic_DNA"/>
</dbReference>
<comment type="caution">
    <text evidence="2">The sequence shown here is derived from an EMBL/GenBank/DDBJ whole genome shotgun (WGS) entry which is preliminary data.</text>
</comment>
<keyword evidence="3" id="KW-1185">Reference proteome</keyword>
<evidence type="ECO:0000256" key="1">
    <source>
        <dbReference type="SAM" id="Phobius"/>
    </source>
</evidence>
<dbReference type="Proteomes" id="UP001431209">
    <property type="component" value="Unassembled WGS sequence"/>
</dbReference>